<feature type="transmembrane region" description="Helical" evidence="17">
    <location>
        <begin position="294"/>
        <end position="314"/>
    </location>
</feature>
<dbReference type="GO" id="GO:0042584">
    <property type="term" value="C:chromaffin granule membrane"/>
    <property type="evidence" value="ECO:0007669"/>
    <property type="project" value="UniProtKB-SubCell"/>
</dbReference>
<comment type="function">
    <text evidence="13">Voltage-gated ATP nucleotide uniporter that can also transport the purine nucleotides ADP and GTP. Uses the membrane potential as the driving force to control ATP accumulation in lysosomes and secretory vesicles. By controlling ATP storage in lysosomes, regulates ATP-dependent proteins of these organelles. Also indirectly regulates the exocytosis of ATP through its import into lysosomes in astrocytes and secretory vesicles such as adrenal chromaffin granules, mucin granules and synaptic vesicles.</text>
</comment>
<feature type="domain" description="Major facilitator superfamily (MFS) profile" evidence="18">
    <location>
        <begin position="36"/>
        <end position="439"/>
    </location>
</feature>
<evidence type="ECO:0000256" key="12">
    <source>
        <dbReference type="ARBA" id="ARBA00051849"/>
    </source>
</evidence>
<dbReference type="GO" id="GO:1904669">
    <property type="term" value="P:ATP export"/>
    <property type="evidence" value="ECO:0007669"/>
    <property type="project" value="UniProtKB-ARBA"/>
</dbReference>
<evidence type="ECO:0000313" key="19">
    <source>
        <dbReference type="EMBL" id="KAG5282034.1"/>
    </source>
</evidence>
<evidence type="ECO:0000256" key="13">
    <source>
        <dbReference type="ARBA" id="ARBA00056522"/>
    </source>
</evidence>
<evidence type="ECO:0000256" key="11">
    <source>
        <dbReference type="ARBA" id="ARBA00044897"/>
    </source>
</evidence>
<dbReference type="SUPFAM" id="SSF103473">
    <property type="entry name" value="MFS general substrate transporter"/>
    <property type="match status" value="1"/>
</dbReference>
<feature type="transmembrane region" description="Helical" evidence="17">
    <location>
        <begin position="36"/>
        <end position="60"/>
    </location>
</feature>
<evidence type="ECO:0000256" key="17">
    <source>
        <dbReference type="SAM" id="Phobius"/>
    </source>
</evidence>
<evidence type="ECO:0000256" key="16">
    <source>
        <dbReference type="ARBA" id="ARBA00079853"/>
    </source>
</evidence>
<keyword evidence="6 17" id="KW-0472">Membrane</keyword>
<dbReference type="PANTHER" id="PTHR11662:SF279">
    <property type="entry name" value="VOLTAGE-GATED PURINE NUCLEOTIDE UNIPORTER SLC17A9"/>
    <property type="match status" value="1"/>
</dbReference>
<gene>
    <name evidence="19" type="ORF">AALO_G00051520</name>
</gene>
<keyword evidence="20" id="KW-1185">Reference proteome</keyword>
<evidence type="ECO:0000256" key="6">
    <source>
        <dbReference type="ARBA" id="ARBA00023136"/>
    </source>
</evidence>
<dbReference type="InterPro" id="IPR036259">
    <property type="entry name" value="MFS_trans_sf"/>
</dbReference>
<comment type="catalytic activity">
    <reaction evidence="11">
        <text>ATP(in) = ATP(out)</text>
        <dbReference type="Rhea" id="RHEA:75687"/>
        <dbReference type="ChEBI" id="CHEBI:30616"/>
    </reaction>
</comment>
<feature type="transmembrane region" description="Helical" evidence="17">
    <location>
        <begin position="413"/>
        <end position="434"/>
    </location>
</feature>
<feature type="transmembrane region" description="Helical" evidence="17">
    <location>
        <begin position="72"/>
        <end position="90"/>
    </location>
</feature>
<keyword evidence="4 17" id="KW-0812">Transmembrane</keyword>
<dbReference type="GO" id="GO:0005765">
    <property type="term" value="C:lysosomal membrane"/>
    <property type="evidence" value="ECO:0007669"/>
    <property type="project" value="UniProtKB-SubCell"/>
</dbReference>
<evidence type="ECO:0000256" key="5">
    <source>
        <dbReference type="ARBA" id="ARBA00022989"/>
    </source>
</evidence>
<evidence type="ECO:0000256" key="7">
    <source>
        <dbReference type="ARBA" id="ARBA00023228"/>
    </source>
</evidence>
<dbReference type="AlphaFoldDB" id="A0AAV6H3Y8"/>
<keyword evidence="8" id="KW-0968">Cytoplasmic vesicle</keyword>
<accession>A0AAV6H3Y8</accession>
<evidence type="ECO:0000256" key="3">
    <source>
        <dbReference type="ARBA" id="ARBA00022448"/>
    </source>
</evidence>
<evidence type="ECO:0000313" key="20">
    <source>
        <dbReference type="Proteomes" id="UP000823561"/>
    </source>
</evidence>
<dbReference type="InterPro" id="IPR011701">
    <property type="entry name" value="MFS"/>
</dbReference>
<keyword evidence="3" id="KW-0813">Transport</keyword>
<evidence type="ECO:0000256" key="15">
    <source>
        <dbReference type="ARBA" id="ARBA00079665"/>
    </source>
</evidence>
<proteinExistence type="inferred from homology"/>
<dbReference type="PROSITE" id="PS50850">
    <property type="entry name" value="MFS"/>
    <property type="match status" value="1"/>
</dbReference>
<evidence type="ECO:0000256" key="10">
    <source>
        <dbReference type="ARBA" id="ARBA00036284"/>
    </source>
</evidence>
<reference evidence="19" key="1">
    <citation type="submission" date="2020-10" db="EMBL/GenBank/DDBJ databases">
        <title>Chromosome-scale genome assembly of the Allis shad, Alosa alosa.</title>
        <authorList>
            <person name="Margot Z."/>
            <person name="Christophe K."/>
            <person name="Cabau C."/>
            <person name="Louis A."/>
            <person name="Berthelot C."/>
            <person name="Parey E."/>
            <person name="Roest Crollius H."/>
            <person name="Montfort J."/>
            <person name="Robinson-Rechavi M."/>
            <person name="Bucao C."/>
            <person name="Bouchez O."/>
            <person name="Gislard M."/>
            <person name="Lluch J."/>
            <person name="Milhes M."/>
            <person name="Lampietro C."/>
            <person name="Lopez Roques C."/>
            <person name="Donnadieu C."/>
            <person name="Braasch I."/>
            <person name="Desvignes T."/>
            <person name="Postlethwait J."/>
            <person name="Bobe J."/>
            <person name="Guiguen Y."/>
        </authorList>
    </citation>
    <scope>NUCLEOTIDE SEQUENCE</scope>
    <source>
        <strain evidence="19">M-15738</strain>
        <tissue evidence="19">Blood</tissue>
    </source>
</reference>
<comment type="subcellular location">
    <subcellularLocation>
        <location evidence="9">Cytoplasmic vesicle</location>
        <location evidence="9">Secretory vesicle</location>
        <location evidence="9">Chromaffin granule membrane</location>
        <topology evidence="9">Multi-pass membrane protein</topology>
    </subcellularLocation>
    <subcellularLocation>
        <location evidence="1">Lysosome membrane</location>
        <topology evidence="1">Multi-pass membrane protein</topology>
    </subcellularLocation>
</comment>
<dbReference type="InterPro" id="IPR020846">
    <property type="entry name" value="MFS_dom"/>
</dbReference>
<evidence type="ECO:0000256" key="1">
    <source>
        <dbReference type="ARBA" id="ARBA00004155"/>
    </source>
</evidence>
<comment type="caution">
    <text evidence="19">The sequence shown here is derived from an EMBL/GenBank/DDBJ whole genome shotgun (WGS) entry which is preliminary data.</text>
</comment>
<dbReference type="Gene3D" id="1.20.1250.20">
    <property type="entry name" value="MFS general substrate transporter like domains"/>
    <property type="match status" value="2"/>
</dbReference>
<dbReference type="InterPro" id="IPR050382">
    <property type="entry name" value="MFS_Na/Anion_cotransporter"/>
</dbReference>
<dbReference type="Proteomes" id="UP000823561">
    <property type="component" value="Chromosome 4"/>
</dbReference>
<dbReference type="GO" id="GO:0072530">
    <property type="term" value="P:purine-containing compound transmembrane transport"/>
    <property type="evidence" value="ECO:0007669"/>
    <property type="project" value="UniProtKB-ARBA"/>
</dbReference>
<comment type="catalytic activity">
    <reaction evidence="12">
        <text>ADP(in) = ADP(out)</text>
        <dbReference type="Rhea" id="RHEA:75783"/>
        <dbReference type="ChEBI" id="CHEBI:456216"/>
    </reaction>
</comment>
<evidence type="ECO:0000256" key="14">
    <source>
        <dbReference type="ARBA" id="ARBA00074107"/>
    </source>
</evidence>
<feature type="transmembrane region" description="Helical" evidence="17">
    <location>
        <begin position="253"/>
        <end position="274"/>
    </location>
</feature>
<dbReference type="GO" id="GO:0160042">
    <property type="term" value="F:purine nucleotide uniporter activity"/>
    <property type="evidence" value="ECO:0007669"/>
    <property type="project" value="UniProtKB-ARBA"/>
</dbReference>
<keyword evidence="5 17" id="KW-1133">Transmembrane helix</keyword>
<dbReference type="FunFam" id="1.20.1250.20:FF:000059">
    <property type="entry name" value="Solute carrier family 17 member 9"/>
    <property type="match status" value="1"/>
</dbReference>
<keyword evidence="7" id="KW-0458">Lysosome</keyword>
<organism evidence="19 20">
    <name type="scientific">Alosa alosa</name>
    <name type="common">allis shad</name>
    <dbReference type="NCBI Taxonomy" id="278164"/>
    <lineage>
        <taxon>Eukaryota</taxon>
        <taxon>Metazoa</taxon>
        <taxon>Chordata</taxon>
        <taxon>Craniata</taxon>
        <taxon>Vertebrata</taxon>
        <taxon>Euteleostomi</taxon>
        <taxon>Actinopterygii</taxon>
        <taxon>Neopterygii</taxon>
        <taxon>Teleostei</taxon>
        <taxon>Clupei</taxon>
        <taxon>Clupeiformes</taxon>
        <taxon>Clupeoidei</taxon>
        <taxon>Clupeidae</taxon>
        <taxon>Alosa</taxon>
    </lineage>
</organism>
<dbReference type="CDD" id="cd17380">
    <property type="entry name" value="MFS_SLC17A9_like"/>
    <property type="match status" value="1"/>
</dbReference>
<evidence type="ECO:0000259" key="18">
    <source>
        <dbReference type="PROSITE" id="PS50850"/>
    </source>
</evidence>
<feature type="transmembrane region" description="Helical" evidence="17">
    <location>
        <begin position="196"/>
        <end position="216"/>
    </location>
</feature>
<dbReference type="Pfam" id="PF07690">
    <property type="entry name" value="MFS_1"/>
    <property type="match status" value="1"/>
</dbReference>
<feature type="transmembrane region" description="Helical" evidence="17">
    <location>
        <begin position="102"/>
        <end position="125"/>
    </location>
</feature>
<comment type="catalytic activity">
    <reaction evidence="10">
        <text>GTP(in) = GTP(out)</text>
        <dbReference type="Rhea" id="RHEA:75787"/>
        <dbReference type="ChEBI" id="CHEBI:37565"/>
    </reaction>
</comment>
<protein>
    <recommendedName>
        <fullName evidence="14">Voltage-gated purine nucleotide uniporter SLC17A9</fullName>
    </recommendedName>
    <alternativeName>
        <fullName evidence="16">Solute carrier family 17 member 9</fullName>
    </alternativeName>
    <alternativeName>
        <fullName evidence="15">Vesicular nucleotide transporter</fullName>
    </alternativeName>
</protein>
<comment type="similarity">
    <text evidence="2">Belongs to the major facilitator superfamily. Sodium/anion cotransporter family.</text>
</comment>
<evidence type="ECO:0000256" key="8">
    <source>
        <dbReference type="ARBA" id="ARBA00023329"/>
    </source>
</evidence>
<evidence type="ECO:0000256" key="4">
    <source>
        <dbReference type="ARBA" id="ARBA00022692"/>
    </source>
</evidence>
<evidence type="ECO:0000256" key="9">
    <source>
        <dbReference type="ARBA" id="ARBA00024185"/>
    </source>
</evidence>
<feature type="transmembrane region" description="Helical" evidence="17">
    <location>
        <begin position="348"/>
        <end position="371"/>
    </location>
</feature>
<dbReference type="InterPro" id="IPR044777">
    <property type="entry name" value="SLC17A9-like"/>
</dbReference>
<feature type="transmembrane region" description="Helical" evidence="17">
    <location>
        <begin position="383"/>
        <end position="407"/>
    </location>
</feature>
<dbReference type="EMBL" id="JADWDJ010000004">
    <property type="protein sequence ID" value="KAG5282034.1"/>
    <property type="molecule type" value="Genomic_DNA"/>
</dbReference>
<evidence type="ECO:0000256" key="2">
    <source>
        <dbReference type="ARBA" id="ARBA00008586"/>
    </source>
</evidence>
<dbReference type="FunFam" id="1.20.1250.20:FF:000150">
    <property type="entry name" value="Solute carrier family 17 member 9"/>
    <property type="match status" value="1"/>
</dbReference>
<sequence length="442" mass="48527">MLSSEETQKNNIILDLNVRSEGTKTQPWPRSLAQTWTIMLLLVTCLLYCARMAMPVCAVAMATEFGWSKTEIGVVMSGFFWGYCFTQIVGGHVSDRIGGERVLLMSTIAWASIATLTPVLTHLNVSPLITMTTARFLMGLFQGVHYPCLTSVCAQRVEDGERGFVMSIIGCGCHLGVLSVGGVGSVILEWYSWEPVFTIVGFLSAMWAFSVWKYLLKAPARMPEVPEMSSNHGHQLSPQESASFWLKLCMEPAVLSMVFAHLCFSSSYYTLISWLPTFFKETYPQAKGCVFNVVPWFVAMVSSLIGGSLSSYLIKMGYKTVNVRKMMQFCSMGLSGMFLLMLCRNPSFTLAVALVSAAVGLGTFNSSGVTVNVHDLAPSCAGALFGIMNTCGAFSGLLLVYFSGYLIELTRSWASVFFLLTLVNVMGLILFLLLGEARRLDL</sequence>
<dbReference type="PANTHER" id="PTHR11662">
    <property type="entry name" value="SOLUTE CARRIER FAMILY 17"/>
    <property type="match status" value="1"/>
</dbReference>
<name>A0AAV6H3Y8_9TELE</name>
<feature type="transmembrane region" description="Helical" evidence="17">
    <location>
        <begin position="164"/>
        <end position="190"/>
    </location>
</feature>